<evidence type="ECO:0000313" key="1">
    <source>
        <dbReference type="EMBL" id="TSC92994.1"/>
    </source>
</evidence>
<comment type="caution">
    <text evidence="1">The sequence shown here is derived from an EMBL/GenBank/DDBJ whole genome shotgun (WGS) entry which is preliminary data.</text>
</comment>
<dbReference type="AlphaFoldDB" id="A0A554LJH3"/>
<name>A0A554LJH3_9BACT</name>
<protein>
    <submittedName>
        <fullName evidence="1">Uncharacterized protein</fullName>
    </submittedName>
</protein>
<evidence type="ECO:0000313" key="2">
    <source>
        <dbReference type="Proteomes" id="UP000315689"/>
    </source>
</evidence>
<reference evidence="1 2" key="1">
    <citation type="submission" date="2017-07" db="EMBL/GenBank/DDBJ databases">
        <title>Mechanisms for carbon and nitrogen cycling indicate functional differentiation within the Candidate Phyla Radiation.</title>
        <authorList>
            <person name="Danczak R.E."/>
            <person name="Johnston M.D."/>
            <person name="Kenah C."/>
            <person name="Slattery M."/>
            <person name="Wrighton K.C."/>
            <person name="Wilkins M.J."/>
        </authorList>
    </citation>
    <scope>NUCLEOTIDE SEQUENCE [LARGE SCALE GENOMIC DNA]</scope>
    <source>
        <strain evidence="1">Licking1014_7</strain>
    </source>
</reference>
<proteinExistence type="predicted"/>
<dbReference type="EMBL" id="VMGK01000009">
    <property type="protein sequence ID" value="TSC92994.1"/>
    <property type="molecule type" value="Genomic_DNA"/>
</dbReference>
<organism evidence="1 2">
    <name type="scientific">Candidatus Berkelbacteria bacterium Licking1014_7</name>
    <dbReference type="NCBI Taxonomy" id="2017147"/>
    <lineage>
        <taxon>Bacteria</taxon>
        <taxon>Candidatus Berkelbacteria</taxon>
    </lineage>
</organism>
<dbReference type="Proteomes" id="UP000315689">
    <property type="component" value="Unassembled WGS sequence"/>
</dbReference>
<accession>A0A554LJH3</accession>
<sequence length="88" mass="9431">MEMEEVIGAEITVNGSKDGTLAQLRQAAVANGAKFQKSDLDTLVDIAAPHLSDHANPPLMRPIFKGNGRSLRLWGIQHDGKVIATLPS</sequence>
<gene>
    <name evidence="1" type="ORF">CEN89_359</name>
</gene>